<organism evidence="1">
    <name type="scientific">Rhizophora mucronata</name>
    <name type="common">Asiatic mangrove</name>
    <dbReference type="NCBI Taxonomy" id="61149"/>
    <lineage>
        <taxon>Eukaryota</taxon>
        <taxon>Viridiplantae</taxon>
        <taxon>Streptophyta</taxon>
        <taxon>Embryophyta</taxon>
        <taxon>Tracheophyta</taxon>
        <taxon>Spermatophyta</taxon>
        <taxon>Magnoliopsida</taxon>
        <taxon>eudicotyledons</taxon>
        <taxon>Gunneridae</taxon>
        <taxon>Pentapetalae</taxon>
        <taxon>rosids</taxon>
        <taxon>fabids</taxon>
        <taxon>Malpighiales</taxon>
        <taxon>Rhizophoraceae</taxon>
        <taxon>Rhizophora</taxon>
    </lineage>
</organism>
<name>A0A2P2NNA4_RHIMU</name>
<protein>
    <submittedName>
        <fullName evidence="1">Uncharacterized protein</fullName>
    </submittedName>
</protein>
<accession>A0A2P2NNA4</accession>
<sequence>MNCLGDIIIIEVFRHYNTYLRWWSSIILHLSAKFGLMGWKF</sequence>
<reference evidence="1" key="1">
    <citation type="submission" date="2018-02" db="EMBL/GenBank/DDBJ databases">
        <title>Rhizophora mucronata_Transcriptome.</title>
        <authorList>
            <person name="Meera S.P."/>
            <person name="Sreeshan A."/>
            <person name="Augustine A."/>
        </authorList>
    </citation>
    <scope>NUCLEOTIDE SEQUENCE</scope>
    <source>
        <tissue evidence="1">Leaf</tissue>
    </source>
</reference>
<dbReference type="AlphaFoldDB" id="A0A2P2NNA4"/>
<evidence type="ECO:0000313" key="1">
    <source>
        <dbReference type="EMBL" id="MBX43998.1"/>
    </source>
</evidence>
<proteinExistence type="predicted"/>
<dbReference type="EMBL" id="GGEC01063514">
    <property type="protein sequence ID" value="MBX43998.1"/>
    <property type="molecule type" value="Transcribed_RNA"/>
</dbReference>